<evidence type="ECO:0000313" key="2">
    <source>
        <dbReference type="Proteomes" id="UP000198372"/>
    </source>
</evidence>
<reference evidence="2" key="1">
    <citation type="submission" date="2016-09" db="EMBL/GenBank/DDBJ databases">
        <authorList>
            <person name="Jeantristanb JTB J.-T."/>
            <person name="Ricardo R."/>
        </authorList>
    </citation>
    <scope>NUCLEOTIDE SEQUENCE [LARGE SCALE GENOMIC DNA]</scope>
</reference>
<sequence length="170" mass="17995">MSGPPPAYGAPPPAAGLRIPLTTVSSSFPSPDLVGTAPFHDLDGSGVWVASALMENQSVHPAKVVGDGRVMVSYGGTEIAHQGRYDVLPITNQMEWVPAAYGQVGQRSFRKVAELSRGFEEDGNHLHHAVTMIQGVQVPGKAGAHLNGANFPFGGGEHVVQDGYQLLCWR</sequence>
<protein>
    <submittedName>
        <fullName evidence="1">BQ2448_6002 protein</fullName>
    </submittedName>
</protein>
<dbReference type="OrthoDB" id="2142040at2759"/>
<evidence type="ECO:0000313" key="1">
    <source>
        <dbReference type="EMBL" id="SCV67356.1"/>
    </source>
</evidence>
<organism evidence="1 2">
    <name type="scientific">Microbotryum intermedium</name>
    <dbReference type="NCBI Taxonomy" id="269621"/>
    <lineage>
        <taxon>Eukaryota</taxon>
        <taxon>Fungi</taxon>
        <taxon>Dikarya</taxon>
        <taxon>Basidiomycota</taxon>
        <taxon>Pucciniomycotina</taxon>
        <taxon>Microbotryomycetes</taxon>
        <taxon>Microbotryales</taxon>
        <taxon>Microbotryaceae</taxon>
        <taxon>Microbotryum</taxon>
    </lineage>
</organism>
<proteinExistence type="predicted"/>
<dbReference type="InterPro" id="IPR006616">
    <property type="entry name" value="DM9_repeat"/>
</dbReference>
<dbReference type="Pfam" id="PF11901">
    <property type="entry name" value="DM9"/>
    <property type="match status" value="1"/>
</dbReference>
<dbReference type="EMBL" id="FMSP01000001">
    <property type="protein sequence ID" value="SCV67356.1"/>
    <property type="molecule type" value="Genomic_DNA"/>
</dbReference>
<dbReference type="AlphaFoldDB" id="A0A238F8F6"/>
<name>A0A238F8F6_9BASI</name>
<accession>A0A238F8F6</accession>
<dbReference type="Proteomes" id="UP000198372">
    <property type="component" value="Unassembled WGS sequence"/>
</dbReference>
<keyword evidence="2" id="KW-1185">Reference proteome</keyword>
<gene>
    <name evidence="1" type="ORF">BQ2448_6002</name>
</gene>
<dbReference type="STRING" id="269621.A0A238F8F6"/>